<protein>
    <submittedName>
        <fullName evidence="3">DUF1285 domain-containing protein</fullName>
    </submittedName>
</protein>
<evidence type="ECO:0000313" key="3">
    <source>
        <dbReference type="EMBL" id="MFD1382505.1"/>
    </source>
</evidence>
<dbReference type="Gene3D" id="2.30.270.10">
    <property type="entry name" value="duf1285 protein"/>
    <property type="match status" value="1"/>
</dbReference>
<dbReference type="Pfam" id="PF06938">
    <property type="entry name" value="DUF1285_N"/>
    <property type="match status" value="1"/>
</dbReference>
<proteinExistence type="predicted"/>
<dbReference type="RefSeq" id="WP_377365550.1">
    <property type="nucleotide sequence ID" value="NZ_JBHTMN010000004.1"/>
</dbReference>
<feature type="domain" description="DUF1285" evidence="1">
    <location>
        <begin position="16"/>
        <end position="82"/>
    </location>
</feature>
<evidence type="ECO:0000259" key="1">
    <source>
        <dbReference type="Pfam" id="PF06938"/>
    </source>
</evidence>
<dbReference type="PIRSF" id="PIRSF029557">
    <property type="entry name" value="UCP029557"/>
    <property type="match status" value="1"/>
</dbReference>
<dbReference type="InterPro" id="IPR023361">
    <property type="entry name" value="DUF1285_beta_roll_sf"/>
</dbReference>
<evidence type="ECO:0000313" key="4">
    <source>
        <dbReference type="Proteomes" id="UP001597059"/>
    </source>
</evidence>
<dbReference type="Proteomes" id="UP001597059">
    <property type="component" value="Unassembled WGS sequence"/>
</dbReference>
<dbReference type="Gene3D" id="3.10.540.10">
    <property type="entry name" value="duf1285 like domain"/>
    <property type="match status" value="1"/>
</dbReference>
<reference evidence="4" key="1">
    <citation type="journal article" date="2019" name="Int. J. Syst. Evol. Microbiol.">
        <title>The Global Catalogue of Microorganisms (GCM) 10K type strain sequencing project: providing services to taxonomists for standard genome sequencing and annotation.</title>
        <authorList>
            <consortium name="The Broad Institute Genomics Platform"/>
            <consortium name="The Broad Institute Genome Sequencing Center for Infectious Disease"/>
            <person name="Wu L."/>
            <person name="Ma J."/>
        </authorList>
    </citation>
    <scope>NUCLEOTIDE SEQUENCE [LARGE SCALE GENOMIC DNA]</scope>
    <source>
        <strain evidence="4">JCM 30774</strain>
    </source>
</reference>
<dbReference type="InterPro" id="IPR048341">
    <property type="entry name" value="DUF1285_N"/>
</dbReference>
<comment type="caution">
    <text evidence="3">The sequence shown here is derived from an EMBL/GenBank/DDBJ whole genome shotgun (WGS) entry which is preliminary data.</text>
</comment>
<evidence type="ECO:0000259" key="2">
    <source>
        <dbReference type="Pfam" id="PF21028"/>
    </source>
</evidence>
<keyword evidence="4" id="KW-1185">Reference proteome</keyword>
<organism evidence="3 4">
    <name type="scientific">Rhodanobacter aciditrophus</name>
    <dbReference type="NCBI Taxonomy" id="1623218"/>
    <lineage>
        <taxon>Bacteria</taxon>
        <taxon>Pseudomonadati</taxon>
        <taxon>Pseudomonadota</taxon>
        <taxon>Gammaproteobacteria</taxon>
        <taxon>Lysobacterales</taxon>
        <taxon>Rhodanobacteraceae</taxon>
        <taxon>Rhodanobacter</taxon>
    </lineage>
</organism>
<feature type="domain" description="DUF1285" evidence="2">
    <location>
        <begin position="83"/>
        <end position="171"/>
    </location>
</feature>
<accession>A0ABW4AX17</accession>
<dbReference type="InterPro" id="IPR010707">
    <property type="entry name" value="DUF1285"/>
</dbReference>
<gene>
    <name evidence="3" type="ORF">ACFQ45_03955</name>
</gene>
<name>A0ABW4AX17_9GAMM</name>
<dbReference type="InterPro" id="IPR048342">
    <property type="entry name" value="DUF1285_C"/>
</dbReference>
<sequence length="178" mass="20252">MPSINLDPIALDGGYPPVEKWTPPFCGDMDLIIKANGDWVHEGGVIKREKMVTLFSRILWREGDEYFLVTPAEKVRIKVEDAPFQIIRYEWQVSDQGDPVLSLFTRTNDVLALGEDCEVALFEVEGELRPYVSVRHGMWASFHRNVFYQLVNEADIKAGRLEIESNGKAHILGVFAED</sequence>
<dbReference type="EMBL" id="JBHTMN010000004">
    <property type="protein sequence ID" value="MFD1382505.1"/>
    <property type="molecule type" value="Genomic_DNA"/>
</dbReference>
<dbReference type="Pfam" id="PF21028">
    <property type="entry name" value="DUF1285_C"/>
    <property type="match status" value="1"/>
</dbReference>